<dbReference type="EC" id="2.6.1.57" evidence="6"/>
<dbReference type="SUPFAM" id="SSF53383">
    <property type="entry name" value="PLP-dependent transferases"/>
    <property type="match status" value="1"/>
</dbReference>
<dbReference type="Pfam" id="PF00155">
    <property type="entry name" value="Aminotran_1_2"/>
    <property type="match status" value="1"/>
</dbReference>
<sequence length="359" mass="38683">MSETSPKLRAELDGIPTYKPGRPAAADGPVAFKLSSNENPYPPLPGVMETAIAAAHTFNRYPDMACTALVNELADRFGVPVEHLATGTGSVGVAQSLVQATSGPGDEIVYAWRSFEAYPIISQISGAASVRVPLTAGEVHDLDAMADAVTERTRLIFVCNPNNPTGTVVRRAELERFLDRVPSDVLVVLDEAYREFNRDPEVPDGVEIYRDRPNVAVLRTFSKAYGLAGLRVGFAIAHEPVAAALRKTAVPFGVSQLAQDAAVASLRAEDELLGRVGSLVCERTRVHETLVKQGWTVPPTQANFVWLRLGERTVEFAAACEKAGVMVRPFPGEGVRITIGEDEANDLFLRTADAFRNGG</sequence>
<comment type="catalytic activity">
    <reaction evidence="6">
        <text>an aromatic L-alpha-amino acid + 2-oxoglutarate = an aromatic oxo-acid + L-glutamate</text>
        <dbReference type="Rhea" id="RHEA:17533"/>
        <dbReference type="ChEBI" id="CHEBI:16810"/>
        <dbReference type="ChEBI" id="CHEBI:29985"/>
        <dbReference type="ChEBI" id="CHEBI:73309"/>
        <dbReference type="ChEBI" id="CHEBI:84824"/>
        <dbReference type="EC" id="2.6.1.57"/>
    </reaction>
</comment>
<evidence type="ECO:0000313" key="9">
    <source>
        <dbReference type="EMBL" id="MQS99264.1"/>
    </source>
</evidence>
<dbReference type="InterPro" id="IPR004839">
    <property type="entry name" value="Aminotransferase_I/II_large"/>
</dbReference>
<dbReference type="EMBL" id="VCLA01000024">
    <property type="protein sequence ID" value="MQS99264.1"/>
    <property type="molecule type" value="Genomic_DNA"/>
</dbReference>
<reference evidence="9 10" key="1">
    <citation type="submission" date="2019-05" db="EMBL/GenBank/DDBJ databases">
        <title>Comparative genomics and metabolomics analyses of clavulanic acid producing Streptomyces species provides insight into specialized metabolism and evolution of beta-lactam biosynthetic gene clusters.</title>
        <authorList>
            <person name="Moore M.A."/>
            <person name="Cruz-Morales P."/>
            <person name="Barona Gomez F."/>
            <person name="Kapil T."/>
        </authorList>
    </citation>
    <scope>NUCLEOTIDE SEQUENCE [LARGE SCALE GENOMIC DNA]</scope>
    <source>
        <strain evidence="9 10">NRRL 5741</strain>
    </source>
</reference>
<dbReference type="InterPro" id="IPR015422">
    <property type="entry name" value="PyrdxlP-dep_Trfase_small"/>
</dbReference>
<dbReference type="AlphaFoldDB" id="A0A646KAM9"/>
<feature type="domain" description="Aminotransferase class I/classII large" evidence="8">
    <location>
        <begin position="32"/>
        <end position="346"/>
    </location>
</feature>
<dbReference type="PANTHER" id="PTHR43643">
    <property type="entry name" value="HISTIDINOL-PHOSPHATE AMINOTRANSFERASE 2"/>
    <property type="match status" value="1"/>
</dbReference>
<comment type="caution">
    <text evidence="9">The sequence shown here is derived from an EMBL/GenBank/DDBJ whole genome shotgun (WGS) entry which is preliminary data.</text>
</comment>
<dbReference type="GO" id="GO:0030170">
    <property type="term" value="F:pyridoxal phosphate binding"/>
    <property type="evidence" value="ECO:0007669"/>
    <property type="project" value="UniProtKB-UniRule"/>
</dbReference>
<keyword evidence="5 6" id="KW-0663">Pyridoxal phosphate</keyword>
<evidence type="ECO:0000313" key="10">
    <source>
        <dbReference type="Proteomes" id="UP000419138"/>
    </source>
</evidence>
<dbReference type="PROSITE" id="PS00599">
    <property type="entry name" value="AA_TRANSFER_CLASS_2"/>
    <property type="match status" value="1"/>
</dbReference>
<dbReference type="HAMAP" id="MF_01513">
    <property type="entry name" value="Phe_aminotrans_2"/>
    <property type="match status" value="1"/>
</dbReference>
<keyword evidence="3 6" id="KW-0032">Aminotransferase</keyword>
<evidence type="ECO:0000259" key="8">
    <source>
        <dbReference type="Pfam" id="PF00155"/>
    </source>
</evidence>
<evidence type="ECO:0000256" key="6">
    <source>
        <dbReference type="HAMAP-Rule" id="MF_01513"/>
    </source>
</evidence>
<keyword evidence="10" id="KW-1185">Reference proteome</keyword>
<dbReference type="HAMAP" id="MF_01023">
    <property type="entry name" value="HisC_aminotrans_2"/>
    <property type="match status" value="1"/>
</dbReference>
<gene>
    <name evidence="9" type="primary">hisC</name>
    <name evidence="6" type="synonym">pat</name>
    <name evidence="9" type="ORF">FF041_03315</name>
</gene>
<comment type="similarity">
    <text evidence="6">Belongs to the class-II pyridoxal-phosphate-dependent aminotransferase family.</text>
</comment>
<evidence type="ECO:0000256" key="2">
    <source>
        <dbReference type="ARBA" id="ARBA00011738"/>
    </source>
</evidence>
<dbReference type="RefSeq" id="WP_323372019.1">
    <property type="nucleotide sequence ID" value="NZ_JBEPDZ010000008.1"/>
</dbReference>
<dbReference type="CDD" id="cd00609">
    <property type="entry name" value="AAT_like"/>
    <property type="match status" value="1"/>
</dbReference>
<dbReference type="NCBIfam" id="NF002878">
    <property type="entry name" value="PRK03321.1"/>
    <property type="match status" value="1"/>
</dbReference>
<dbReference type="InterPro" id="IPR050106">
    <property type="entry name" value="HistidinolP_aminotransfase"/>
</dbReference>
<dbReference type="PANTHER" id="PTHR43643:SF3">
    <property type="entry name" value="HISTIDINOL-PHOSPHATE AMINOTRANSFERASE"/>
    <property type="match status" value="1"/>
</dbReference>
<dbReference type="InterPro" id="IPR015424">
    <property type="entry name" value="PyrdxlP-dep_Trfase"/>
</dbReference>
<proteinExistence type="inferred from homology"/>
<protein>
    <recommendedName>
        <fullName evidence="6">Aromatic amino acid aminotransferase</fullName>
        <shortName evidence="6">ArAT</shortName>
        <ecNumber evidence="6">2.6.1.57</ecNumber>
    </recommendedName>
</protein>
<dbReference type="NCBIfam" id="TIGR01141">
    <property type="entry name" value="hisC"/>
    <property type="match status" value="1"/>
</dbReference>
<evidence type="ECO:0000256" key="3">
    <source>
        <dbReference type="ARBA" id="ARBA00022576"/>
    </source>
</evidence>
<dbReference type="InterPro" id="IPR005861">
    <property type="entry name" value="HisP_aminotrans"/>
</dbReference>
<feature type="compositionally biased region" description="Basic and acidic residues" evidence="7">
    <location>
        <begin position="1"/>
        <end position="12"/>
    </location>
</feature>
<dbReference type="Proteomes" id="UP000419138">
    <property type="component" value="Unassembled WGS sequence"/>
</dbReference>
<evidence type="ECO:0000256" key="7">
    <source>
        <dbReference type="SAM" id="MobiDB-lite"/>
    </source>
</evidence>
<organism evidence="9 10">
    <name type="scientific">Streptomyces jumonjinensis</name>
    <dbReference type="NCBI Taxonomy" id="1945"/>
    <lineage>
        <taxon>Bacteria</taxon>
        <taxon>Bacillati</taxon>
        <taxon>Actinomycetota</taxon>
        <taxon>Actinomycetes</taxon>
        <taxon>Kitasatosporales</taxon>
        <taxon>Streptomycetaceae</taxon>
        <taxon>Streptomyces</taxon>
    </lineage>
</organism>
<dbReference type="InterPro" id="IPR001917">
    <property type="entry name" value="Aminotrans_II_pyridoxalP_BS"/>
</dbReference>
<keyword evidence="4 6" id="KW-0808">Transferase</keyword>
<dbReference type="InterPro" id="IPR015421">
    <property type="entry name" value="PyrdxlP-dep_Trfase_major"/>
</dbReference>
<evidence type="ECO:0000256" key="1">
    <source>
        <dbReference type="ARBA" id="ARBA00001933"/>
    </source>
</evidence>
<dbReference type="Gene3D" id="3.40.640.10">
    <property type="entry name" value="Type I PLP-dependent aspartate aminotransferase-like (Major domain)"/>
    <property type="match status" value="1"/>
</dbReference>
<feature type="modified residue" description="N6-(pyridoxal phosphate)lysine" evidence="6">
    <location>
        <position position="223"/>
    </location>
</feature>
<comment type="function">
    <text evidence="6">Aminotransferase that catalyzes the conversion of aromatic amino acids and 2-oxoglutarate into corresponding aromatic oxo acids and L-glutamate.</text>
</comment>
<dbReference type="Gene3D" id="3.90.1150.10">
    <property type="entry name" value="Aspartate Aminotransferase, domain 1"/>
    <property type="match status" value="1"/>
</dbReference>
<evidence type="ECO:0000256" key="4">
    <source>
        <dbReference type="ARBA" id="ARBA00022679"/>
    </source>
</evidence>
<evidence type="ECO:0000256" key="5">
    <source>
        <dbReference type="ARBA" id="ARBA00022898"/>
    </source>
</evidence>
<dbReference type="InterPro" id="IPR024892">
    <property type="entry name" value="ArAT"/>
</dbReference>
<dbReference type="GO" id="GO:0000105">
    <property type="term" value="P:L-histidine biosynthetic process"/>
    <property type="evidence" value="ECO:0007669"/>
    <property type="project" value="InterPro"/>
</dbReference>
<dbReference type="GO" id="GO:0008793">
    <property type="term" value="F:aromatic-amino-acid transaminase activity"/>
    <property type="evidence" value="ECO:0007669"/>
    <property type="project" value="UniProtKB-UniRule"/>
</dbReference>
<feature type="region of interest" description="Disordered" evidence="7">
    <location>
        <begin position="1"/>
        <end position="22"/>
    </location>
</feature>
<name>A0A646KAM9_STRJU</name>
<comment type="cofactor">
    <cofactor evidence="1 6">
        <name>pyridoxal 5'-phosphate</name>
        <dbReference type="ChEBI" id="CHEBI:597326"/>
    </cofactor>
</comment>
<dbReference type="GO" id="GO:0004400">
    <property type="term" value="F:histidinol-phosphate transaminase activity"/>
    <property type="evidence" value="ECO:0007669"/>
    <property type="project" value="InterPro"/>
</dbReference>
<accession>A0A646KAM9</accession>
<comment type="subunit">
    <text evidence="2 6">Homodimer.</text>
</comment>